<dbReference type="HOGENOM" id="CLU_162023_0_0_6"/>
<feature type="region of interest" description="Disordered" evidence="1">
    <location>
        <begin position="1"/>
        <end position="25"/>
    </location>
</feature>
<gene>
    <name evidence="3" type="ORF">Achr_8510</name>
</gene>
<dbReference type="Proteomes" id="UP000068210">
    <property type="component" value="Chromosome"/>
</dbReference>
<organism evidence="3 4">
    <name type="scientific">Azotobacter chroococcum NCIMB 8003</name>
    <dbReference type="NCBI Taxonomy" id="1328314"/>
    <lineage>
        <taxon>Bacteria</taxon>
        <taxon>Pseudomonadati</taxon>
        <taxon>Pseudomonadota</taxon>
        <taxon>Gammaproteobacteria</taxon>
        <taxon>Pseudomonadales</taxon>
        <taxon>Pseudomonadaceae</taxon>
        <taxon>Azotobacter</taxon>
    </lineage>
</organism>
<protein>
    <recommendedName>
        <fullName evidence="2">Winged helix-turn-helix domain-containing protein</fullName>
    </recommendedName>
</protein>
<evidence type="ECO:0000259" key="2">
    <source>
        <dbReference type="Pfam" id="PF14090"/>
    </source>
</evidence>
<proteinExistence type="predicted"/>
<evidence type="ECO:0000256" key="1">
    <source>
        <dbReference type="SAM" id="MobiDB-lite"/>
    </source>
</evidence>
<keyword evidence="4" id="KW-1185">Reference proteome</keyword>
<evidence type="ECO:0000313" key="4">
    <source>
        <dbReference type="Proteomes" id="UP000068210"/>
    </source>
</evidence>
<dbReference type="KEGG" id="acx:Achr_8510"/>
<dbReference type="InterPro" id="IPR055245">
    <property type="entry name" value="HTH_proteobacteria"/>
</dbReference>
<evidence type="ECO:0000313" key="3">
    <source>
        <dbReference type="EMBL" id="AJE20337.1"/>
    </source>
</evidence>
<feature type="domain" description="Winged helix-turn-helix" evidence="2">
    <location>
        <begin position="26"/>
        <end position="91"/>
    </location>
</feature>
<dbReference type="Pfam" id="PF14090">
    <property type="entry name" value="HTH_39"/>
    <property type="match status" value="1"/>
</dbReference>
<reference evidence="3 4" key="1">
    <citation type="journal article" date="2015" name="PLoS ONE">
        <title>Azotobacter Genomes: The Genome of Azotobacter chroococcum NCIMB 8003 (ATCC 4412).</title>
        <authorList>
            <person name="Robson R.L."/>
            <person name="Jones R."/>
            <person name="Robson R.M."/>
            <person name="Schwartz A."/>
            <person name="Richardson T.H."/>
        </authorList>
    </citation>
    <scope>NUCLEOTIDE SEQUENCE [LARGE SCALE GENOMIC DNA]</scope>
    <source>
        <strain evidence="3 4">NCIMB 8003</strain>
    </source>
</reference>
<dbReference type="EMBL" id="CP010415">
    <property type="protein sequence ID" value="AJE20337.1"/>
    <property type="molecule type" value="Genomic_DNA"/>
</dbReference>
<name>A0A0C4WQ19_9GAMM</name>
<accession>A0A0C4WQ19</accession>
<sequence>MTDKKKADQQASPKKSRLHDTNADAQRARLLARLQARPVDTITARRELNIMMPAARVKELRELGHAIKTHRITLTDDHGRTHRGVALYYIGTLPEERQEAAA</sequence>
<dbReference type="STRING" id="1328314.Achr_8510"/>
<dbReference type="RefSeq" id="WP_039802161.1">
    <property type="nucleotide sequence ID" value="NZ_CP010415.1"/>
</dbReference>
<dbReference type="AlphaFoldDB" id="A0A0C4WQ19"/>